<sequence>MGGRALVSDDEEEVKEEEDEREVGDVEAVDDEERGEVDEDDEEEDGKLVLFNILKFTLVHFTWFHTGF</sequence>
<evidence type="ECO:0000313" key="2">
    <source>
        <dbReference type="EMBL" id="DAD22339.1"/>
    </source>
</evidence>
<gene>
    <name evidence="2" type="ORF">HUJ06_023802</name>
</gene>
<feature type="compositionally biased region" description="Acidic residues" evidence="1">
    <location>
        <begin position="8"/>
        <end position="43"/>
    </location>
</feature>
<dbReference type="Proteomes" id="UP000607653">
    <property type="component" value="Unassembled WGS sequence"/>
</dbReference>
<reference evidence="2 3" key="1">
    <citation type="journal article" date="2020" name="Mol. Biol. Evol.">
        <title>Distinct Expression and Methylation Patterns for Genes with Different Fates following a Single Whole-Genome Duplication in Flowering Plants.</title>
        <authorList>
            <person name="Shi T."/>
            <person name="Rahmani R.S."/>
            <person name="Gugger P.F."/>
            <person name="Wang M."/>
            <person name="Li H."/>
            <person name="Zhang Y."/>
            <person name="Li Z."/>
            <person name="Wang Q."/>
            <person name="Van de Peer Y."/>
            <person name="Marchal K."/>
            <person name="Chen J."/>
        </authorList>
    </citation>
    <scope>NUCLEOTIDE SEQUENCE [LARGE SCALE GENOMIC DNA]</scope>
    <source>
        <tissue evidence="2">Leaf</tissue>
    </source>
</reference>
<proteinExistence type="predicted"/>
<name>A0A822XTC4_NELNU</name>
<accession>A0A822XTC4</accession>
<keyword evidence="3" id="KW-1185">Reference proteome</keyword>
<comment type="caution">
    <text evidence="2">The sequence shown here is derived from an EMBL/GenBank/DDBJ whole genome shotgun (WGS) entry which is preliminary data.</text>
</comment>
<feature type="region of interest" description="Disordered" evidence="1">
    <location>
        <begin position="1"/>
        <end position="43"/>
    </location>
</feature>
<dbReference type="AlphaFoldDB" id="A0A822XTC4"/>
<evidence type="ECO:0000256" key="1">
    <source>
        <dbReference type="SAM" id="MobiDB-lite"/>
    </source>
</evidence>
<protein>
    <submittedName>
        <fullName evidence="2">Uncharacterized protein</fullName>
    </submittedName>
</protein>
<dbReference type="EMBL" id="DUZY01000001">
    <property type="protein sequence ID" value="DAD22339.1"/>
    <property type="molecule type" value="Genomic_DNA"/>
</dbReference>
<evidence type="ECO:0000313" key="3">
    <source>
        <dbReference type="Proteomes" id="UP000607653"/>
    </source>
</evidence>
<organism evidence="2 3">
    <name type="scientific">Nelumbo nucifera</name>
    <name type="common">Sacred lotus</name>
    <dbReference type="NCBI Taxonomy" id="4432"/>
    <lineage>
        <taxon>Eukaryota</taxon>
        <taxon>Viridiplantae</taxon>
        <taxon>Streptophyta</taxon>
        <taxon>Embryophyta</taxon>
        <taxon>Tracheophyta</taxon>
        <taxon>Spermatophyta</taxon>
        <taxon>Magnoliopsida</taxon>
        <taxon>Proteales</taxon>
        <taxon>Nelumbonaceae</taxon>
        <taxon>Nelumbo</taxon>
    </lineage>
</organism>